<dbReference type="InterPro" id="IPR050855">
    <property type="entry name" value="NDM-1-like"/>
</dbReference>
<dbReference type="AlphaFoldDB" id="A0A8H7Y081"/>
<dbReference type="EMBL" id="JAFIQS010000004">
    <property type="protein sequence ID" value="KAG5170228.1"/>
    <property type="molecule type" value="Genomic_DNA"/>
</dbReference>
<dbReference type="PANTHER" id="PTHR42951">
    <property type="entry name" value="METALLO-BETA-LACTAMASE DOMAIN-CONTAINING"/>
    <property type="match status" value="1"/>
</dbReference>
<protein>
    <recommendedName>
        <fullName evidence="1">Metallo-beta-lactamase domain-containing protein</fullName>
    </recommendedName>
</protein>
<reference evidence="2" key="1">
    <citation type="submission" date="2021-02" db="EMBL/GenBank/DDBJ databases">
        <title>Psilocybe cubensis genome.</title>
        <authorList>
            <person name="Mckernan K.J."/>
            <person name="Crawford S."/>
            <person name="Trippe A."/>
            <person name="Kane L.T."/>
            <person name="Mclaughlin S."/>
        </authorList>
    </citation>
    <scope>NUCLEOTIDE SEQUENCE [LARGE SCALE GENOMIC DNA]</scope>
    <source>
        <strain evidence="2">MGC-MH-2018</strain>
    </source>
</reference>
<gene>
    <name evidence="2" type="ORF">JR316_004616</name>
</gene>
<dbReference type="CDD" id="cd06262">
    <property type="entry name" value="metallo-hydrolase-like_MBL-fold"/>
    <property type="match status" value="1"/>
</dbReference>
<feature type="domain" description="Metallo-beta-lactamase" evidence="1">
    <location>
        <begin position="61"/>
        <end position="263"/>
    </location>
</feature>
<name>A0A8H7Y081_PSICU</name>
<evidence type="ECO:0000259" key="1">
    <source>
        <dbReference type="SMART" id="SM00849"/>
    </source>
</evidence>
<dbReference type="InterPro" id="IPR001279">
    <property type="entry name" value="Metallo-B-lactamas"/>
</dbReference>
<dbReference type="InterPro" id="IPR036866">
    <property type="entry name" value="RibonucZ/Hydroxyglut_hydro"/>
</dbReference>
<sequence length="347" mass="38624">MFTFSARLWAAAGCAVISYLAYSTQTYFTTQLPKAAFRASRLTPSTFLITEYNDIFSEHPFIYAKVVPSANTILIIDTGCGGLSNDTDIEITSLRKFIESANVKDNNGAPINEGGKMGYVVALTHVHYDHILAVEDFKDWPILASAHSPSFLEKDAIPEHSICNALNLTTPQYTPTLVPHMHNILSSDADKKPLGMTILHTPGHTPDEIALYDEVEKMLYVGDSLYEWEPIIFPKEGSIATWFSSMDYLISFVEEKNSVLQGSDDKGQAPSEILINSGHCTARQPALDVLIKAKYFMEDVVAGKEEVKERGWSRGEATVMYGKTGDRFSLRCPERLVHEAQNVMRND</sequence>
<organism evidence="2">
    <name type="scientific">Psilocybe cubensis</name>
    <name type="common">Psychedelic mushroom</name>
    <name type="synonym">Stropharia cubensis</name>
    <dbReference type="NCBI Taxonomy" id="181762"/>
    <lineage>
        <taxon>Eukaryota</taxon>
        <taxon>Fungi</taxon>
        <taxon>Dikarya</taxon>
        <taxon>Basidiomycota</taxon>
        <taxon>Agaricomycotina</taxon>
        <taxon>Agaricomycetes</taxon>
        <taxon>Agaricomycetidae</taxon>
        <taxon>Agaricales</taxon>
        <taxon>Agaricineae</taxon>
        <taxon>Strophariaceae</taxon>
        <taxon>Psilocybe</taxon>
    </lineage>
</organism>
<proteinExistence type="predicted"/>
<dbReference type="Pfam" id="PF00753">
    <property type="entry name" value="Lactamase_B"/>
    <property type="match status" value="1"/>
</dbReference>
<dbReference type="SUPFAM" id="SSF56281">
    <property type="entry name" value="Metallo-hydrolase/oxidoreductase"/>
    <property type="match status" value="1"/>
</dbReference>
<evidence type="ECO:0000313" key="2">
    <source>
        <dbReference type="EMBL" id="KAG5170228.1"/>
    </source>
</evidence>
<accession>A0A8H7Y081</accession>
<dbReference type="PANTHER" id="PTHR42951:SF4">
    <property type="entry name" value="ACYL-COENZYME A THIOESTERASE MBLAC2"/>
    <property type="match status" value="1"/>
</dbReference>
<dbReference type="Gene3D" id="3.60.15.10">
    <property type="entry name" value="Ribonuclease Z/Hydroxyacylglutathione hydrolase-like"/>
    <property type="match status" value="1"/>
</dbReference>
<dbReference type="SMART" id="SM00849">
    <property type="entry name" value="Lactamase_B"/>
    <property type="match status" value="1"/>
</dbReference>
<dbReference type="OrthoDB" id="3341310at2759"/>
<comment type="caution">
    <text evidence="2">The sequence shown here is derived from an EMBL/GenBank/DDBJ whole genome shotgun (WGS) entry which is preliminary data.</text>
</comment>